<sequence>MEQAWQQISRRRRGNCRHQVSKVQFDALNGSTIASNGGEEMVEPVPEVSKVKQLQIIQRVRAIADVLRDSLLIKDTRRVIVDHFNPTATKTLVFDEETGGADEEDETFEPLMLIGYGLGSFCASSNAVHQLGFLIALKRALDETCYSTEDANVSKISGKIQHGVEIFDPAMNKSDAVIAEHFKLKVIEENEHARRQVVCNTAFFMPHCGKALYQNVLACNWGPAMTKLVIIGNSFSAYGDRIFSAEERKKLLLASLVPYLEEVRLPCGVPRIHKDFALYEAAFNDLSVHRFPSELLDGALNTGMDLIDRS</sequence>
<dbReference type="PANTHER" id="PTHR28626:SF3">
    <property type="entry name" value="SRR1-LIKE PROTEIN"/>
    <property type="match status" value="1"/>
</dbReference>
<dbReference type="Proteomes" id="UP001158986">
    <property type="component" value="Unassembled WGS sequence"/>
</dbReference>
<keyword evidence="5" id="KW-1185">Reference proteome</keyword>
<dbReference type="AlphaFoldDB" id="A0AAU9LC13"/>
<comment type="caution">
    <text evidence="3">The sequence shown here is derived from an EMBL/GenBank/DDBJ whole genome shotgun (WGS) entry which is preliminary data.</text>
</comment>
<dbReference type="InterPro" id="IPR040044">
    <property type="entry name" value="SRR1L"/>
</dbReference>
<evidence type="ECO:0000313" key="4">
    <source>
        <dbReference type="EMBL" id="CAH0519080.1"/>
    </source>
</evidence>
<gene>
    <name evidence="4" type="ORF">PBS001_LOCUS5621</name>
    <name evidence="3" type="ORF">PBS003_LOCUS8830</name>
</gene>
<accession>A0AAU9LC13</accession>
<dbReference type="PANTHER" id="PTHR28626">
    <property type="entry name" value="SRR1-LIKE PROTEIN"/>
    <property type="match status" value="1"/>
</dbReference>
<evidence type="ECO:0000256" key="1">
    <source>
        <dbReference type="ARBA" id="ARBA00009856"/>
    </source>
</evidence>
<organism evidence="3 6">
    <name type="scientific">Peronospora belbahrii</name>
    <dbReference type="NCBI Taxonomy" id="622444"/>
    <lineage>
        <taxon>Eukaryota</taxon>
        <taxon>Sar</taxon>
        <taxon>Stramenopiles</taxon>
        <taxon>Oomycota</taxon>
        <taxon>Peronosporomycetes</taxon>
        <taxon>Peronosporales</taxon>
        <taxon>Peronosporaceae</taxon>
        <taxon>Peronospora</taxon>
    </lineage>
</organism>
<feature type="domain" description="SRR1-like" evidence="2">
    <location>
        <begin position="112"/>
        <end position="289"/>
    </location>
</feature>
<comment type="similarity">
    <text evidence="1">Belongs to the SRR1 family.</text>
</comment>
<name>A0AAU9LC13_9STRA</name>
<evidence type="ECO:0000313" key="6">
    <source>
        <dbReference type="Proteomes" id="UP001160483"/>
    </source>
</evidence>
<evidence type="ECO:0000313" key="5">
    <source>
        <dbReference type="Proteomes" id="UP001158986"/>
    </source>
</evidence>
<dbReference type="GO" id="GO:0005737">
    <property type="term" value="C:cytoplasm"/>
    <property type="evidence" value="ECO:0007669"/>
    <property type="project" value="TreeGrafter"/>
</dbReference>
<dbReference type="Pfam" id="PF07985">
    <property type="entry name" value="SRR1"/>
    <property type="match status" value="1"/>
</dbReference>
<dbReference type="EMBL" id="CAKLCB010000278">
    <property type="protein sequence ID" value="CAH0519080.1"/>
    <property type="molecule type" value="Genomic_DNA"/>
</dbReference>
<dbReference type="Proteomes" id="UP001160483">
    <property type="component" value="Unassembled WGS sequence"/>
</dbReference>
<dbReference type="EMBL" id="CAKKTJ010000333">
    <property type="protein sequence ID" value="CAH0482234.1"/>
    <property type="molecule type" value="Genomic_DNA"/>
</dbReference>
<reference evidence="3 5" key="1">
    <citation type="submission" date="2021-11" db="EMBL/GenBank/DDBJ databases">
        <authorList>
            <person name="Islam A."/>
            <person name="Islam S."/>
            <person name="Flora M.S."/>
            <person name="Rahman M."/>
            <person name="Ziaur R.M."/>
            <person name="Epstein J.H."/>
            <person name="Hassan M."/>
            <person name="Klassen M."/>
            <person name="Woodard K."/>
            <person name="Webb A."/>
            <person name="Webby R.J."/>
            <person name="El Zowalaty M.E."/>
        </authorList>
    </citation>
    <scope>NUCLEOTIDE SEQUENCE</scope>
    <source>
        <strain evidence="4">Pbs1</strain>
        <strain evidence="3">Pbs3</strain>
    </source>
</reference>
<dbReference type="GO" id="GO:0005634">
    <property type="term" value="C:nucleus"/>
    <property type="evidence" value="ECO:0007669"/>
    <property type="project" value="TreeGrafter"/>
</dbReference>
<dbReference type="InterPro" id="IPR012942">
    <property type="entry name" value="SRR1-like"/>
</dbReference>
<protein>
    <recommendedName>
        <fullName evidence="2">SRR1-like domain-containing protein</fullName>
    </recommendedName>
</protein>
<evidence type="ECO:0000313" key="3">
    <source>
        <dbReference type="EMBL" id="CAH0482234.1"/>
    </source>
</evidence>
<evidence type="ECO:0000259" key="2">
    <source>
        <dbReference type="Pfam" id="PF07985"/>
    </source>
</evidence>
<proteinExistence type="inferred from homology"/>